<evidence type="ECO:0000313" key="1">
    <source>
        <dbReference type="EMBL" id="RZS72047.1"/>
    </source>
</evidence>
<dbReference type="InterPro" id="IPR042184">
    <property type="entry name" value="YqeY/Aim41_N"/>
</dbReference>
<dbReference type="InterPro" id="IPR003789">
    <property type="entry name" value="Asn/Gln_tRNA_amidoTrase-B-like"/>
</dbReference>
<keyword evidence="2" id="KW-1185">Reference proteome</keyword>
<dbReference type="OrthoDB" id="9788127at2"/>
<dbReference type="InterPro" id="IPR019004">
    <property type="entry name" value="YqeY/Aim41"/>
</dbReference>
<dbReference type="PANTHER" id="PTHR28055:SF1">
    <property type="entry name" value="ALTERED INHERITANCE OF MITOCHONDRIA PROTEIN 41, MITOCHONDRIAL"/>
    <property type="match status" value="1"/>
</dbReference>
<gene>
    <name evidence="1" type="ORF">EV199_3962</name>
</gene>
<comment type="caution">
    <text evidence="1">The sequence shown here is derived from an EMBL/GenBank/DDBJ whole genome shotgun (WGS) entry which is preliminary data.</text>
</comment>
<dbReference type="Gene3D" id="1.10.10.410">
    <property type="match status" value="1"/>
</dbReference>
<organism evidence="1 2">
    <name type="scientific">Pseudobacter ginsenosidimutans</name>
    <dbReference type="NCBI Taxonomy" id="661488"/>
    <lineage>
        <taxon>Bacteria</taxon>
        <taxon>Pseudomonadati</taxon>
        <taxon>Bacteroidota</taxon>
        <taxon>Chitinophagia</taxon>
        <taxon>Chitinophagales</taxon>
        <taxon>Chitinophagaceae</taxon>
        <taxon>Pseudobacter</taxon>
    </lineage>
</organism>
<accession>A0A4Q7MTU3</accession>
<dbReference type="Proteomes" id="UP000293874">
    <property type="component" value="Unassembled WGS sequence"/>
</dbReference>
<dbReference type="InterPro" id="IPR023168">
    <property type="entry name" value="GatB_Yqey_C_2"/>
</dbReference>
<dbReference type="PANTHER" id="PTHR28055">
    <property type="entry name" value="ALTERED INHERITANCE OF MITOCHONDRIA PROTEIN 41, MITOCHONDRIAL"/>
    <property type="match status" value="1"/>
</dbReference>
<dbReference type="RefSeq" id="WP_130542506.1">
    <property type="nucleotide sequence ID" value="NZ_CP042431.1"/>
</dbReference>
<dbReference type="EMBL" id="SGXA01000002">
    <property type="protein sequence ID" value="RZS72047.1"/>
    <property type="molecule type" value="Genomic_DNA"/>
</dbReference>
<dbReference type="Gene3D" id="1.10.1510.10">
    <property type="entry name" value="Uncharacterised protein YqeY/AIM41 PF09424, N-terminal domain"/>
    <property type="match status" value="1"/>
</dbReference>
<evidence type="ECO:0000313" key="2">
    <source>
        <dbReference type="Proteomes" id="UP000293874"/>
    </source>
</evidence>
<protein>
    <recommendedName>
        <fullName evidence="3">Glutamyl-tRNA amidotransferase</fullName>
    </recommendedName>
</protein>
<reference evidence="1 2" key="1">
    <citation type="submission" date="2019-02" db="EMBL/GenBank/DDBJ databases">
        <title>Genomic Encyclopedia of Type Strains, Phase IV (KMG-IV): sequencing the most valuable type-strain genomes for metagenomic binning, comparative biology and taxonomic classification.</title>
        <authorList>
            <person name="Goeker M."/>
        </authorList>
    </citation>
    <scope>NUCLEOTIDE SEQUENCE [LARGE SCALE GENOMIC DNA]</scope>
    <source>
        <strain evidence="1 2">DSM 18116</strain>
    </source>
</reference>
<proteinExistence type="predicted"/>
<evidence type="ECO:0008006" key="3">
    <source>
        <dbReference type="Google" id="ProtNLM"/>
    </source>
</evidence>
<dbReference type="AlphaFoldDB" id="A0A4Q7MTU3"/>
<sequence>MSLEQTVNTDLKAAMLARDEAALRSLRAIKAAILLAKTAEGAGGGDLTQDAEIKLLQKLVKQRKDSLEIFQQQNREDLAKKEQEEIAVIEKFLPKQMSEEELKAAVSAIIASVGASSPADMGKVMGVASKQLAGKADGKSISAMVKELLSK</sequence>
<dbReference type="GO" id="GO:0016884">
    <property type="term" value="F:carbon-nitrogen ligase activity, with glutamine as amido-N-donor"/>
    <property type="evidence" value="ECO:0007669"/>
    <property type="project" value="InterPro"/>
</dbReference>
<name>A0A4Q7MTU3_9BACT</name>
<dbReference type="Pfam" id="PF09424">
    <property type="entry name" value="YqeY"/>
    <property type="match status" value="1"/>
</dbReference>
<dbReference type="SUPFAM" id="SSF89095">
    <property type="entry name" value="GatB/YqeY motif"/>
    <property type="match status" value="1"/>
</dbReference>